<dbReference type="Pfam" id="PF00697">
    <property type="entry name" value="PRAI"/>
    <property type="match status" value="1"/>
</dbReference>
<dbReference type="InterPro" id="IPR044643">
    <property type="entry name" value="TrpF_fam"/>
</dbReference>
<dbReference type="InterPro" id="IPR013785">
    <property type="entry name" value="Aldolase_TIM"/>
</dbReference>
<dbReference type="Gene3D" id="3.20.20.70">
    <property type="entry name" value="Aldolase class I"/>
    <property type="match status" value="1"/>
</dbReference>
<dbReference type="Proteomes" id="UP000436016">
    <property type="component" value="Unassembled WGS sequence"/>
</dbReference>
<keyword evidence="5 9" id="KW-0028">Amino-acid biosynthesis</keyword>
<reference evidence="12 13" key="1">
    <citation type="submission" date="2019-12" db="EMBL/GenBank/DDBJ databases">
        <title>Strain KN286 was isolated from seawater, which was collected from Caroline Seamount in the tropical western Pacific.</title>
        <authorList>
            <person name="Wang Q."/>
        </authorList>
    </citation>
    <scope>NUCLEOTIDE SEQUENCE [LARGE SCALE GENOMIC DNA]</scope>
    <source>
        <strain evidence="12 13">KN286</strain>
    </source>
</reference>
<evidence type="ECO:0000256" key="10">
    <source>
        <dbReference type="SAM" id="MobiDB-lite"/>
    </source>
</evidence>
<name>A0A6B0TQ84_9RHOB</name>
<dbReference type="PANTHER" id="PTHR42894:SF1">
    <property type="entry name" value="N-(5'-PHOSPHORIBOSYL)ANTHRANILATE ISOMERASE"/>
    <property type="match status" value="1"/>
</dbReference>
<accession>A0A6B0TQ84</accession>
<comment type="catalytic activity">
    <reaction evidence="1 9">
        <text>N-(5-phospho-beta-D-ribosyl)anthranilate = 1-(2-carboxyphenylamino)-1-deoxy-D-ribulose 5-phosphate</text>
        <dbReference type="Rhea" id="RHEA:21540"/>
        <dbReference type="ChEBI" id="CHEBI:18277"/>
        <dbReference type="ChEBI" id="CHEBI:58613"/>
        <dbReference type="EC" id="5.3.1.24"/>
    </reaction>
</comment>
<comment type="caution">
    <text evidence="12">The sequence shown here is derived from an EMBL/GenBank/DDBJ whole genome shotgun (WGS) entry which is preliminary data.</text>
</comment>
<comment type="pathway">
    <text evidence="2 9">Amino-acid biosynthesis; L-tryptophan biosynthesis; L-tryptophan from chorismate: step 3/5.</text>
</comment>
<proteinExistence type="inferred from homology"/>
<evidence type="ECO:0000256" key="5">
    <source>
        <dbReference type="ARBA" id="ARBA00022605"/>
    </source>
</evidence>
<dbReference type="UniPathway" id="UPA00035">
    <property type="reaction ID" value="UER00042"/>
</dbReference>
<protein>
    <recommendedName>
        <fullName evidence="4 9">N-(5'-phosphoribosyl)anthranilate isomerase</fullName>
        <shortName evidence="9">PRAI</shortName>
        <ecNumber evidence="3 9">5.3.1.24</ecNumber>
    </recommendedName>
</protein>
<feature type="region of interest" description="Disordered" evidence="10">
    <location>
        <begin position="21"/>
        <end position="59"/>
    </location>
</feature>
<dbReference type="HAMAP" id="MF_00135">
    <property type="entry name" value="PRAI"/>
    <property type="match status" value="1"/>
</dbReference>
<keyword evidence="6 9" id="KW-0822">Tryptophan biosynthesis</keyword>
<dbReference type="GO" id="GO:0000162">
    <property type="term" value="P:L-tryptophan biosynthetic process"/>
    <property type="evidence" value="ECO:0007669"/>
    <property type="project" value="UniProtKB-UniRule"/>
</dbReference>
<evidence type="ECO:0000313" key="13">
    <source>
        <dbReference type="Proteomes" id="UP000436016"/>
    </source>
</evidence>
<gene>
    <name evidence="9" type="primary">trpF</name>
    <name evidence="12" type="ORF">GSH16_05285</name>
</gene>
<evidence type="ECO:0000256" key="6">
    <source>
        <dbReference type="ARBA" id="ARBA00022822"/>
    </source>
</evidence>
<evidence type="ECO:0000256" key="4">
    <source>
        <dbReference type="ARBA" id="ARBA00022272"/>
    </source>
</evidence>
<evidence type="ECO:0000259" key="11">
    <source>
        <dbReference type="Pfam" id="PF00697"/>
    </source>
</evidence>
<sequence length="283" mass="29294">MSFPSVPVGLAARFNPAGAGDRAVARGPLGHQRGRSTCALSRRRARRHDCPPAPVRAKENGTRALGGHVTRVKICCIGSLGEAQAAARAGADAIGLVAAMPSGPGPIPEPLIADIIAATPPTVMTVLLSAETNSASLLDQVKRMQPKAIQLVDPAAAAAVPDLRAAAPTLRIIEVLHVTGPESLVDAERSQADMLLLDSGAPDAAVPELGGTGRVHDWSVSAEIVRRADRPVWLAGGLTPDNVTDALRTVRPYGVDICSGLRPAGALDGQKLASFMQAVRGRR</sequence>
<dbReference type="AlphaFoldDB" id="A0A6B0TQ84"/>
<comment type="similarity">
    <text evidence="9">Belongs to the TrpF family.</text>
</comment>
<evidence type="ECO:0000256" key="9">
    <source>
        <dbReference type="HAMAP-Rule" id="MF_00135"/>
    </source>
</evidence>
<keyword evidence="7 9" id="KW-0057">Aromatic amino acid biosynthesis</keyword>
<evidence type="ECO:0000256" key="2">
    <source>
        <dbReference type="ARBA" id="ARBA00004664"/>
    </source>
</evidence>
<keyword evidence="13" id="KW-1185">Reference proteome</keyword>
<dbReference type="InterPro" id="IPR001240">
    <property type="entry name" value="PRAI_dom"/>
</dbReference>
<dbReference type="InterPro" id="IPR011060">
    <property type="entry name" value="RibuloseP-bd_barrel"/>
</dbReference>
<dbReference type="EC" id="5.3.1.24" evidence="3 9"/>
<feature type="domain" description="N-(5'phosphoribosyl) anthranilate isomerase (PRAI)" evidence="11">
    <location>
        <begin position="73"/>
        <end position="278"/>
    </location>
</feature>
<dbReference type="CDD" id="cd00405">
    <property type="entry name" value="PRAI"/>
    <property type="match status" value="1"/>
</dbReference>
<dbReference type="PANTHER" id="PTHR42894">
    <property type="entry name" value="N-(5'-PHOSPHORIBOSYL)ANTHRANILATE ISOMERASE"/>
    <property type="match status" value="1"/>
</dbReference>
<evidence type="ECO:0000256" key="1">
    <source>
        <dbReference type="ARBA" id="ARBA00001164"/>
    </source>
</evidence>
<evidence type="ECO:0000256" key="3">
    <source>
        <dbReference type="ARBA" id="ARBA00012572"/>
    </source>
</evidence>
<evidence type="ECO:0000256" key="8">
    <source>
        <dbReference type="ARBA" id="ARBA00023235"/>
    </source>
</evidence>
<evidence type="ECO:0000313" key="12">
    <source>
        <dbReference type="EMBL" id="MXU64849.1"/>
    </source>
</evidence>
<keyword evidence="8 9" id="KW-0413">Isomerase</keyword>
<evidence type="ECO:0000256" key="7">
    <source>
        <dbReference type="ARBA" id="ARBA00023141"/>
    </source>
</evidence>
<dbReference type="EMBL" id="WUWG01000001">
    <property type="protein sequence ID" value="MXU64849.1"/>
    <property type="molecule type" value="Genomic_DNA"/>
</dbReference>
<dbReference type="SUPFAM" id="SSF51366">
    <property type="entry name" value="Ribulose-phoshate binding barrel"/>
    <property type="match status" value="1"/>
</dbReference>
<dbReference type="GO" id="GO:0004640">
    <property type="term" value="F:phosphoribosylanthranilate isomerase activity"/>
    <property type="evidence" value="ECO:0007669"/>
    <property type="project" value="UniProtKB-UniRule"/>
</dbReference>
<organism evidence="12 13">
    <name type="scientific">Oceanomicrobium pacificus</name>
    <dbReference type="NCBI Taxonomy" id="2692916"/>
    <lineage>
        <taxon>Bacteria</taxon>
        <taxon>Pseudomonadati</taxon>
        <taxon>Pseudomonadota</taxon>
        <taxon>Alphaproteobacteria</taxon>
        <taxon>Rhodobacterales</taxon>
        <taxon>Paracoccaceae</taxon>
        <taxon>Oceanomicrobium</taxon>
    </lineage>
</organism>